<evidence type="ECO:0000256" key="1">
    <source>
        <dbReference type="SAM" id="MobiDB-lite"/>
    </source>
</evidence>
<dbReference type="PROSITE" id="PS51257">
    <property type="entry name" value="PROKAR_LIPOPROTEIN"/>
    <property type="match status" value="1"/>
</dbReference>
<accession>A0A919T2E2</accession>
<keyword evidence="3" id="KW-1185">Reference proteome</keyword>
<dbReference type="AlphaFoldDB" id="A0A919T2E2"/>
<organism evidence="2 3">
    <name type="scientific">Winogradskya consettensis</name>
    <dbReference type="NCBI Taxonomy" id="113560"/>
    <lineage>
        <taxon>Bacteria</taxon>
        <taxon>Bacillati</taxon>
        <taxon>Actinomycetota</taxon>
        <taxon>Actinomycetes</taxon>
        <taxon>Micromonosporales</taxon>
        <taxon>Micromonosporaceae</taxon>
        <taxon>Winogradskya</taxon>
    </lineage>
</organism>
<proteinExistence type="predicted"/>
<reference evidence="2" key="1">
    <citation type="submission" date="2021-03" db="EMBL/GenBank/DDBJ databases">
        <title>Whole genome shotgun sequence of Actinoplanes consettensis NBRC 14913.</title>
        <authorList>
            <person name="Komaki H."/>
            <person name="Tamura T."/>
        </authorList>
    </citation>
    <scope>NUCLEOTIDE SEQUENCE</scope>
    <source>
        <strain evidence="2">NBRC 14913</strain>
    </source>
</reference>
<dbReference type="Proteomes" id="UP000680865">
    <property type="component" value="Unassembled WGS sequence"/>
</dbReference>
<evidence type="ECO:0000313" key="2">
    <source>
        <dbReference type="EMBL" id="GIM85203.1"/>
    </source>
</evidence>
<dbReference type="EMBL" id="BOQP01000079">
    <property type="protein sequence ID" value="GIM85203.1"/>
    <property type="molecule type" value="Genomic_DNA"/>
</dbReference>
<gene>
    <name evidence="2" type="ORF">Aco04nite_95060</name>
</gene>
<evidence type="ECO:0000313" key="3">
    <source>
        <dbReference type="Proteomes" id="UP000680865"/>
    </source>
</evidence>
<protein>
    <submittedName>
        <fullName evidence="2">Uncharacterized protein</fullName>
    </submittedName>
</protein>
<sequence>MARAATPPGSTAAACRSPRPTRPPTCWTSPATIWRPAESLPAPERILLASTHGFATGLEHQLDDLRVADPTTYDAALDLLARTATEPSLLGTAGHLLYIGRTPS</sequence>
<comment type="caution">
    <text evidence="2">The sequence shown here is derived from an EMBL/GenBank/DDBJ whole genome shotgun (WGS) entry which is preliminary data.</text>
</comment>
<feature type="compositionally biased region" description="Low complexity" evidence="1">
    <location>
        <begin position="11"/>
        <end position="30"/>
    </location>
</feature>
<feature type="region of interest" description="Disordered" evidence="1">
    <location>
        <begin position="1"/>
        <end position="30"/>
    </location>
</feature>
<name>A0A919T2E2_9ACTN</name>